<dbReference type="PROSITE" id="PS51257">
    <property type="entry name" value="PROKAR_LIPOPROTEIN"/>
    <property type="match status" value="1"/>
</dbReference>
<dbReference type="GO" id="GO:0043190">
    <property type="term" value="C:ATP-binding cassette (ABC) transporter complex"/>
    <property type="evidence" value="ECO:0007669"/>
    <property type="project" value="InterPro"/>
</dbReference>
<evidence type="ECO:0000259" key="4">
    <source>
        <dbReference type="Pfam" id="PF00496"/>
    </source>
</evidence>
<dbReference type="Proteomes" id="UP000429958">
    <property type="component" value="Unassembled WGS sequence"/>
</dbReference>
<dbReference type="AlphaFoldDB" id="A0A7X2NNV4"/>
<dbReference type="GO" id="GO:0042597">
    <property type="term" value="C:periplasmic space"/>
    <property type="evidence" value="ECO:0007669"/>
    <property type="project" value="UniProtKB-ARBA"/>
</dbReference>
<proteinExistence type="inferred from homology"/>
<dbReference type="InterPro" id="IPR000914">
    <property type="entry name" value="SBP_5_dom"/>
</dbReference>
<keyword evidence="2" id="KW-0813">Transport</keyword>
<evidence type="ECO:0000256" key="2">
    <source>
        <dbReference type="ARBA" id="ARBA00022448"/>
    </source>
</evidence>
<dbReference type="InterPro" id="IPR030678">
    <property type="entry name" value="Peptide/Ni-bd"/>
</dbReference>
<reference evidence="5 6" key="1">
    <citation type="submission" date="2019-08" db="EMBL/GenBank/DDBJ databases">
        <title>In-depth cultivation of the pig gut microbiome towards novel bacterial diversity and tailored functional studies.</title>
        <authorList>
            <person name="Wylensek D."/>
            <person name="Hitch T.C.A."/>
            <person name="Clavel T."/>
        </authorList>
    </citation>
    <scope>NUCLEOTIDE SEQUENCE [LARGE SCALE GENOMIC DNA]</scope>
    <source>
        <strain evidence="5 6">WCA-389-WT-23D1</strain>
    </source>
</reference>
<dbReference type="GO" id="GO:0015833">
    <property type="term" value="P:peptide transport"/>
    <property type="evidence" value="ECO:0007669"/>
    <property type="project" value="TreeGrafter"/>
</dbReference>
<dbReference type="RefSeq" id="WP_154473202.1">
    <property type="nucleotide sequence ID" value="NZ_DBEWUL010000007.1"/>
</dbReference>
<dbReference type="GO" id="GO:1904680">
    <property type="term" value="F:peptide transmembrane transporter activity"/>
    <property type="evidence" value="ECO:0007669"/>
    <property type="project" value="TreeGrafter"/>
</dbReference>
<evidence type="ECO:0000313" key="6">
    <source>
        <dbReference type="Proteomes" id="UP000429958"/>
    </source>
</evidence>
<keyword evidence="3" id="KW-0732">Signal</keyword>
<comment type="caution">
    <text evidence="5">The sequence shown here is derived from an EMBL/GenBank/DDBJ whole genome shotgun (WGS) entry which is preliminary data.</text>
</comment>
<protein>
    <submittedName>
        <fullName evidence="5">ABC transporter substrate-binding protein</fullName>
    </submittedName>
</protein>
<evidence type="ECO:0000313" key="5">
    <source>
        <dbReference type="EMBL" id="MSS37753.1"/>
    </source>
</evidence>
<dbReference type="CDD" id="cd00995">
    <property type="entry name" value="PBP2_NikA_DppA_OppA_like"/>
    <property type="match status" value="1"/>
</dbReference>
<evidence type="ECO:0000256" key="1">
    <source>
        <dbReference type="ARBA" id="ARBA00005695"/>
    </source>
</evidence>
<comment type="similarity">
    <text evidence="1">Belongs to the bacterial solute-binding protein 5 family.</text>
</comment>
<feature type="domain" description="Solute-binding protein family 5" evidence="4">
    <location>
        <begin position="98"/>
        <end position="456"/>
    </location>
</feature>
<evidence type="ECO:0000256" key="3">
    <source>
        <dbReference type="ARBA" id="ARBA00022729"/>
    </source>
</evidence>
<dbReference type="EMBL" id="VUMD01000014">
    <property type="protein sequence ID" value="MSS37753.1"/>
    <property type="molecule type" value="Genomic_DNA"/>
</dbReference>
<dbReference type="Gene3D" id="3.40.190.10">
    <property type="entry name" value="Periplasmic binding protein-like II"/>
    <property type="match status" value="1"/>
</dbReference>
<dbReference type="InterPro" id="IPR039424">
    <property type="entry name" value="SBP_5"/>
</dbReference>
<name>A0A7X2NNV4_9CLOT</name>
<organism evidence="5 6">
    <name type="scientific">Clostridium porci</name>
    <dbReference type="NCBI Taxonomy" id="2605778"/>
    <lineage>
        <taxon>Bacteria</taxon>
        <taxon>Bacillati</taxon>
        <taxon>Bacillota</taxon>
        <taxon>Clostridia</taxon>
        <taxon>Eubacteriales</taxon>
        <taxon>Clostridiaceae</taxon>
        <taxon>Clostridium</taxon>
    </lineage>
</organism>
<accession>A0A7X2NNV4</accession>
<dbReference type="PANTHER" id="PTHR30290">
    <property type="entry name" value="PERIPLASMIC BINDING COMPONENT OF ABC TRANSPORTER"/>
    <property type="match status" value="1"/>
</dbReference>
<gene>
    <name evidence="5" type="ORF">FYJ39_14540</name>
</gene>
<dbReference type="PIRSF" id="PIRSF002741">
    <property type="entry name" value="MppA"/>
    <property type="match status" value="1"/>
</dbReference>
<keyword evidence="6" id="KW-1185">Reference proteome</keyword>
<sequence>MKKFLKYAVAAAMAAGILSGCGKENLASDAQPASVNAASSKEIRASEADEGVLNLVQGPGAINMDTTTMDSVWVNRGGIVKGLMFRSLFLPDSTLTRLSPDLAKSWEISEDQLHYTIVMDEGNTWHDGEPVTADDVVWSISTILKAAQANAIYTNAFSEISGAQDWKNGKAHKLDGIKADGAVITIDLDRPVGNFLNVLGQFAILPKHLLEQSDPLELHNDPFWANPVGNGMYKLDTFIKGSYFDIVPYEGYKGRKPAIARIRTTNVADVVAAAQAGKVDFINTNAADQIALFNQIPSFKATPVDMLFYRYLVCNIKSPDGTDNLKMSDKRVRKALLMAIDRESLASSLYPDLAQVNNTGVPSGLAEYNKDSENYSYNPEQAKKMLEEAGFDFSKTLKLRYYYGDQSSIDFMTAIASYWNAIGIQVDVQKFQGDATTELFTIKDYDLALKGLSAFGYEEWYGEYASTNANFKNIFGGDTAFDEKINELNAASNPEDRAAILSDLQKLEQDNLWKLPVFTMQNVFYVNEDRVETAGEFGNPWFNYDMKFEDWKLK</sequence>
<dbReference type="Gene3D" id="3.10.105.10">
    <property type="entry name" value="Dipeptide-binding Protein, Domain 3"/>
    <property type="match status" value="1"/>
</dbReference>
<dbReference type="Pfam" id="PF00496">
    <property type="entry name" value="SBP_bac_5"/>
    <property type="match status" value="1"/>
</dbReference>
<dbReference type="SUPFAM" id="SSF53850">
    <property type="entry name" value="Periplasmic binding protein-like II"/>
    <property type="match status" value="1"/>
</dbReference>
<dbReference type="PANTHER" id="PTHR30290:SF9">
    <property type="entry name" value="OLIGOPEPTIDE-BINDING PROTEIN APPA"/>
    <property type="match status" value="1"/>
</dbReference>